<organism evidence="1">
    <name type="scientific">uncultured Gemmatimonadaceae bacterium</name>
    <dbReference type="NCBI Taxonomy" id="246130"/>
    <lineage>
        <taxon>Bacteria</taxon>
        <taxon>Pseudomonadati</taxon>
        <taxon>Gemmatimonadota</taxon>
        <taxon>Gemmatimonadia</taxon>
        <taxon>Gemmatimonadales</taxon>
        <taxon>Gemmatimonadaceae</taxon>
        <taxon>environmental samples</taxon>
    </lineage>
</organism>
<accession>A0A6J4KC63</accession>
<gene>
    <name evidence="1" type="ORF">AVDCRST_MAG11-857</name>
</gene>
<sequence>MRGARANGAGAGWRGWAALAATGVLAAALWLRAPGVPYLAAAATATL</sequence>
<protein>
    <submittedName>
        <fullName evidence="1">Uncharacterized protein</fullName>
    </submittedName>
</protein>
<dbReference type="EMBL" id="CADCTU010000181">
    <property type="protein sequence ID" value="CAA9301320.1"/>
    <property type="molecule type" value="Genomic_DNA"/>
</dbReference>
<feature type="non-terminal residue" evidence="1">
    <location>
        <position position="47"/>
    </location>
</feature>
<reference evidence="1" key="1">
    <citation type="submission" date="2020-02" db="EMBL/GenBank/DDBJ databases">
        <authorList>
            <person name="Meier V. D."/>
        </authorList>
    </citation>
    <scope>NUCLEOTIDE SEQUENCE</scope>
    <source>
        <strain evidence="1">AVDCRST_MAG11</strain>
    </source>
</reference>
<proteinExistence type="predicted"/>
<dbReference type="AlphaFoldDB" id="A0A6J4KC63"/>
<name>A0A6J4KC63_9BACT</name>
<evidence type="ECO:0000313" key="1">
    <source>
        <dbReference type="EMBL" id="CAA9301320.1"/>
    </source>
</evidence>